<name>J9FM88_9ZZZZ</name>
<organism evidence="2">
    <name type="scientific">gut metagenome</name>
    <dbReference type="NCBI Taxonomy" id="749906"/>
    <lineage>
        <taxon>unclassified sequences</taxon>
        <taxon>metagenomes</taxon>
        <taxon>organismal metagenomes</taxon>
    </lineage>
</organism>
<sequence length="38" mass="4582">MLLTVLRHVPRVRRKALLLLYWVSWTQLAVRIAVWPIL</sequence>
<gene>
    <name evidence="2" type="ORF">EVA_16370</name>
</gene>
<evidence type="ECO:0000256" key="1">
    <source>
        <dbReference type="SAM" id="Phobius"/>
    </source>
</evidence>
<keyword evidence="1" id="KW-0812">Transmembrane</keyword>
<keyword evidence="1" id="KW-0472">Membrane</keyword>
<dbReference type="AlphaFoldDB" id="J9FM88"/>
<accession>J9FM88</accession>
<evidence type="ECO:0000313" key="2">
    <source>
        <dbReference type="EMBL" id="EJW95523.1"/>
    </source>
</evidence>
<reference evidence="2" key="1">
    <citation type="journal article" date="2012" name="PLoS ONE">
        <title>Gene sets for utilization of primary and secondary nutrition supplies in the distal gut of endangered iberian lynx.</title>
        <authorList>
            <person name="Alcaide M."/>
            <person name="Messina E."/>
            <person name="Richter M."/>
            <person name="Bargiela R."/>
            <person name="Peplies J."/>
            <person name="Huws S.A."/>
            <person name="Newbold C.J."/>
            <person name="Golyshin P.N."/>
            <person name="Simon M.A."/>
            <person name="Lopez G."/>
            <person name="Yakimov M.M."/>
            <person name="Ferrer M."/>
        </authorList>
    </citation>
    <scope>NUCLEOTIDE SEQUENCE</scope>
</reference>
<keyword evidence="1" id="KW-1133">Transmembrane helix</keyword>
<feature type="transmembrane region" description="Helical" evidence="1">
    <location>
        <begin position="16"/>
        <end position="37"/>
    </location>
</feature>
<protein>
    <submittedName>
        <fullName evidence="2">Uncharacterized protein</fullName>
    </submittedName>
</protein>
<dbReference type="EMBL" id="AMCI01005755">
    <property type="protein sequence ID" value="EJW95523.1"/>
    <property type="molecule type" value="Genomic_DNA"/>
</dbReference>
<comment type="caution">
    <text evidence="2">The sequence shown here is derived from an EMBL/GenBank/DDBJ whole genome shotgun (WGS) entry which is preliminary data.</text>
</comment>
<proteinExistence type="predicted"/>